<comment type="caution">
    <text evidence="6">Lacks conserved residue(s) required for the propagation of feature annotation.</text>
</comment>
<organism evidence="7">
    <name type="scientific">Mesotoga infera</name>
    <dbReference type="NCBI Taxonomy" id="1236046"/>
    <lineage>
        <taxon>Bacteria</taxon>
        <taxon>Thermotogati</taxon>
        <taxon>Thermotogota</taxon>
        <taxon>Thermotogae</taxon>
        <taxon>Kosmotogales</taxon>
        <taxon>Kosmotogaceae</taxon>
        <taxon>Mesotoga</taxon>
    </lineage>
</organism>
<dbReference type="Pfam" id="PF06723">
    <property type="entry name" value="MreB_Mbl"/>
    <property type="match status" value="1"/>
</dbReference>
<sequence length="336" mass="35870">MKKGDLGIDLGTASLLVFQKGKDIVIDEPSVIAVEVKTGKIIAIGSEAKEMIGKTPKDIKAVRPIRDGVIADYQIIEQALKELVKRTRTKFSLSRPAVVVGVPAKVTSVERRAVIEATTAAGASRVYLVLEPVVAAVGAGLHIFDSVGNMVVDIGGGTSDIAVISLGGIVVSRSLRIAGDAMDEAIIKFVKRKYKFLIGSSTAEDVKIKIGKAFPTLESYELEVRGRDALNGLPGNIRITSDDVHEAISQILQDIVLNLRQILEDTPPEIAADIMDTGIVLTGGGSLIRGLPDLIIQETGIKTIVSEDPRTCVVKGIGELLDNDKRLQRVAINHSK</sequence>
<gene>
    <name evidence="6" type="primary">mreB</name>
    <name evidence="7" type="ORF">ENN47_04710</name>
</gene>
<dbReference type="PANTHER" id="PTHR42749">
    <property type="entry name" value="CELL SHAPE-DETERMINING PROTEIN MREB"/>
    <property type="match status" value="1"/>
</dbReference>
<keyword evidence="2 6" id="KW-0547">Nucleotide-binding</keyword>
<dbReference type="PRINTS" id="PR01652">
    <property type="entry name" value="SHAPEPROTEIN"/>
</dbReference>
<dbReference type="GO" id="GO:0005524">
    <property type="term" value="F:ATP binding"/>
    <property type="evidence" value="ECO:0007669"/>
    <property type="project" value="UniProtKB-KW"/>
</dbReference>
<dbReference type="NCBIfam" id="NF010539">
    <property type="entry name" value="PRK13927.1"/>
    <property type="match status" value="1"/>
</dbReference>
<dbReference type="InterPro" id="IPR004753">
    <property type="entry name" value="MreB"/>
</dbReference>
<evidence type="ECO:0000256" key="2">
    <source>
        <dbReference type="ARBA" id="ARBA00022741"/>
    </source>
</evidence>
<evidence type="ECO:0000313" key="7">
    <source>
        <dbReference type="EMBL" id="HDP77485.1"/>
    </source>
</evidence>
<dbReference type="CDD" id="cd10225">
    <property type="entry name" value="ASKHA_NBD_MreB-like"/>
    <property type="match status" value="1"/>
</dbReference>
<keyword evidence="3 6" id="KW-0067">ATP-binding</keyword>
<dbReference type="PANTHER" id="PTHR42749:SF1">
    <property type="entry name" value="CELL SHAPE-DETERMINING PROTEIN MREB"/>
    <property type="match status" value="1"/>
</dbReference>
<dbReference type="AlphaFoldDB" id="A0A7C1H3B3"/>
<comment type="subunit">
    <text evidence="6">Forms polymers.</text>
</comment>
<dbReference type="InterPro" id="IPR043129">
    <property type="entry name" value="ATPase_NBD"/>
</dbReference>
<dbReference type="SUPFAM" id="SSF53067">
    <property type="entry name" value="Actin-like ATPase domain"/>
    <property type="match status" value="2"/>
</dbReference>
<reference evidence="7" key="1">
    <citation type="journal article" date="2020" name="mSystems">
        <title>Genome- and Community-Level Interaction Insights into Carbon Utilization and Element Cycling Functions of Hydrothermarchaeota in Hydrothermal Sediment.</title>
        <authorList>
            <person name="Zhou Z."/>
            <person name="Liu Y."/>
            <person name="Xu W."/>
            <person name="Pan J."/>
            <person name="Luo Z.H."/>
            <person name="Li M."/>
        </authorList>
    </citation>
    <scope>NUCLEOTIDE SEQUENCE [LARGE SCALE GENOMIC DNA]</scope>
    <source>
        <strain evidence="7">SpSt-1179</strain>
    </source>
</reference>
<dbReference type="GO" id="GO:0000902">
    <property type="term" value="P:cell morphogenesis"/>
    <property type="evidence" value="ECO:0007669"/>
    <property type="project" value="InterPro"/>
</dbReference>
<keyword evidence="1 6" id="KW-0963">Cytoplasm</keyword>
<comment type="caution">
    <text evidence="7">The sequence shown here is derived from an EMBL/GenBank/DDBJ whole genome shotgun (WGS) entry which is preliminary data.</text>
</comment>
<accession>A0A7C1H3B3</accession>
<evidence type="ECO:0000256" key="1">
    <source>
        <dbReference type="ARBA" id="ARBA00022490"/>
    </source>
</evidence>
<dbReference type="EMBL" id="DSBT01000121">
    <property type="protein sequence ID" value="HDP77485.1"/>
    <property type="molecule type" value="Genomic_DNA"/>
</dbReference>
<dbReference type="HAMAP" id="MF_02207">
    <property type="entry name" value="MreB"/>
    <property type="match status" value="1"/>
</dbReference>
<dbReference type="InterPro" id="IPR056546">
    <property type="entry name" value="MreB_MamK-like"/>
</dbReference>
<evidence type="ECO:0000256" key="3">
    <source>
        <dbReference type="ARBA" id="ARBA00022840"/>
    </source>
</evidence>
<comment type="subcellular location">
    <subcellularLocation>
        <location evidence="6">Cytoplasm</location>
    </subcellularLocation>
    <text evidence="6">Membrane-associated.</text>
</comment>
<keyword evidence="4 6" id="KW-0133">Cell shape</keyword>
<feature type="binding site" evidence="6">
    <location>
        <begin position="156"/>
        <end position="158"/>
    </location>
    <ligand>
        <name>ATP</name>
        <dbReference type="ChEBI" id="CHEBI:30616"/>
    </ligand>
</feature>
<comment type="similarity">
    <text evidence="5 6">Belongs to the FtsA/MreB family.</text>
</comment>
<protein>
    <recommendedName>
        <fullName evidence="6">Cell shape-determining protein MreB</fullName>
    </recommendedName>
</protein>
<feature type="binding site" evidence="6">
    <location>
        <begin position="284"/>
        <end position="287"/>
    </location>
    <ligand>
        <name>ATP</name>
        <dbReference type="ChEBI" id="CHEBI:30616"/>
    </ligand>
</feature>
<dbReference type="Proteomes" id="UP000886198">
    <property type="component" value="Unassembled WGS sequence"/>
</dbReference>
<dbReference type="Gene3D" id="3.30.420.40">
    <property type="match status" value="3"/>
</dbReference>
<comment type="function">
    <text evidence="6">Forms membrane-associated dynamic filaments that are essential for cell shape determination. Acts by regulating cell wall synthesis and cell elongation, and thus cell shape. A feedback loop between cell geometry and MreB localization may maintain elongated cell shape by targeting cell wall growth to regions of negative cell wall curvature.</text>
</comment>
<dbReference type="GO" id="GO:0005737">
    <property type="term" value="C:cytoplasm"/>
    <property type="evidence" value="ECO:0007669"/>
    <property type="project" value="UniProtKB-SubCell"/>
</dbReference>
<dbReference type="NCBIfam" id="TIGR00904">
    <property type="entry name" value="mreB"/>
    <property type="match status" value="1"/>
</dbReference>
<proteinExistence type="inferred from homology"/>
<dbReference type="GO" id="GO:0008360">
    <property type="term" value="P:regulation of cell shape"/>
    <property type="evidence" value="ECO:0007669"/>
    <property type="project" value="UniProtKB-UniRule"/>
</dbReference>
<name>A0A7C1H3B3_9BACT</name>
<evidence type="ECO:0000256" key="4">
    <source>
        <dbReference type="ARBA" id="ARBA00022960"/>
    </source>
</evidence>
<evidence type="ECO:0000256" key="6">
    <source>
        <dbReference type="HAMAP-Rule" id="MF_02207"/>
    </source>
</evidence>
<feature type="binding site" evidence="6">
    <location>
        <begin position="204"/>
        <end position="207"/>
    </location>
    <ligand>
        <name>ATP</name>
        <dbReference type="ChEBI" id="CHEBI:30616"/>
    </ligand>
</feature>
<evidence type="ECO:0000256" key="5">
    <source>
        <dbReference type="ARBA" id="ARBA00023458"/>
    </source>
</evidence>